<evidence type="ECO:0000313" key="8">
    <source>
        <dbReference type="EMBL" id="QQB13266.1"/>
    </source>
</evidence>
<feature type="region of interest" description="Disordered" evidence="6">
    <location>
        <begin position="374"/>
        <end position="393"/>
    </location>
</feature>
<feature type="compositionally biased region" description="Low complexity" evidence="6">
    <location>
        <begin position="381"/>
        <end position="393"/>
    </location>
</feature>
<dbReference type="Gene3D" id="3.30.9.10">
    <property type="entry name" value="D-Amino Acid Oxidase, subunit A, domain 2"/>
    <property type="match status" value="1"/>
</dbReference>
<dbReference type="InterPro" id="IPR012727">
    <property type="entry name" value="Gly_oxidase_ThiO"/>
</dbReference>
<evidence type="ECO:0000256" key="1">
    <source>
        <dbReference type="ARBA" id="ARBA00004948"/>
    </source>
</evidence>
<protein>
    <recommendedName>
        <fullName evidence="5">glycine oxidase</fullName>
        <ecNumber evidence="5">1.4.3.19</ecNumber>
    </recommendedName>
</protein>
<sequence length="402" mass="41048">MDVIVVGAGIIGLATAWELHRRGAAVTVIDPHPGSGATAAAAGMIAPAAEIAWGQTPLFPLMRASADLYPDFTAALTRESGADLGETATATLVCAGDRADLTALRELSTLQSAAGSDLELLTGSRARDLEPALAPGVCGAVLIPGDHAIDPRRVTRALLTVLGDRVIEDRVTGLVGDEGSPTGAASARTTGVELASGCRLHADQVVLAAGMAHNAIAGAPELPLRAVHGDVIRLRSDPGAPPLLTRTIRGLVAGRPVYVVPRPDGELVLGATSREDGQAGILAEGVHRLLHDAERLVPGLLGCEITEITARARPGSPDDLPLLGRTDPGLVVSTGYFRHGVLLAPFGARLGADLVVGADSAWLPVGAREAVAPARFESDHSPSSPQSPAAPLLTALTARKGS</sequence>
<dbReference type="InterPro" id="IPR006076">
    <property type="entry name" value="FAD-dep_OxRdtase"/>
</dbReference>
<dbReference type="GO" id="GO:0009229">
    <property type="term" value="P:thiamine diphosphate biosynthetic process"/>
    <property type="evidence" value="ECO:0007669"/>
    <property type="project" value="UniProtKB-UniPathway"/>
</dbReference>
<feature type="domain" description="FAD dependent oxidoreductase" evidence="7">
    <location>
        <begin position="2"/>
        <end position="354"/>
    </location>
</feature>
<dbReference type="RefSeq" id="WP_198498483.1">
    <property type="nucleotide sequence ID" value="NZ_CP065989.1"/>
</dbReference>
<comment type="catalytic activity">
    <reaction evidence="4">
        <text>glycine + O2 + H2O = glyoxylate + H2O2 + NH4(+)</text>
        <dbReference type="Rhea" id="RHEA:11532"/>
        <dbReference type="ChEBI" id="CHEBI:15377"/>
        <dbReference type="ChEBI" id="CHEBI:15379"/>
        <dbReference type="ChEBI" id="CHEBI:16240"/>
        <dbReference type="ChEBI" id="CHEBI:28938"/>
        <dbReference type="ChEBI" id="CHEBI:36655"/>
        <dbReference type="ChEBI" id="CHEBI:57305"/>
        <dbReference type="EC" id="1.4.3.19"/>
    </reaction>
</comment>
<dbReference type="EC" id="1.4.3.19" evidence="5"/>
<dbReference type="GO" id="GO:0043799">
    <property type="term" value="F:glycine oxidase activity"/>
    <property type="evidence" value="ECO:0007669"/>
    <property type="project" value="UniProtKB-EC"/>
</dbReference>
<keyword evidence="2" id="KW-0784">Thiamine biosynthesis</keyword>
<gene>
    <name evidence="8" type="primary">thiO</name>
    <name evidence="8" type="ORF">I6H47_10435</name>
</gene>
<dbReference type="GO" id="GO:0050660">
    <property type="term" value="F:flavin adenine dinucleotide binding"/>
    <property type="evidence" value="ECO:0007669"/>
    <property type="project" value="InterPro"/>
</dbReference>
<dbReference type="PANTHER" id="PTHR13847:SF289">
    <property type="entry name" value="GLYCINE OXIDASE"/>
    <property type="match status" value="1"/>
</dbReference>
<dbReference type="PANTHER" id="PTHR13847">
    <property type="entry name" value="SARCOSINE DEHYDROGENASE-RELATED"/>
    <property type="match status" value="1"/>
</dbReference>
<evidence type="ECO:0000256" key="5">
    <source>
        <dbReference type="ARBA" id="ARBA00050018"/>
    </source>
</evidence>
<dbReference type="InterPro" id="IPR036188">
    <property type="entry name" value="FAD/NAD-bd_sf"/>
</dbReference>
<dbReference type="Gene3D" id="3.50.50.60">
    <property type="entry name" value="FAD/NAD(P)-binding domain"/>
    <property type="match status" value="1"/>
</dbReference>
<dbReference type="GO" id="GO:0005737">
    <property type="term" value="C:cytoplasm"/>
    <property type="evidence" value="ECO:0007669"/>
    <property type="project" value="TreeGrafter"/>
</dbReference>
<comment type="pathway">
    <text evidence="1">Cofactor biosynthesis; thiamine diphosphate biosynthesis.</text>
</comment>
<evidence type="ECO:0000259" key="7">
    <source>
        <dbReference type="Pfam" id="PF01266"/>
    </source>
</evidence>
<evidence type="ECO:0000256" key="3">
    <source>
        <dbReference type="ARBA" id="ARBA00023002"/>
    </source>
</evidence>
<dbReference type="Proteomes" id="UP000595374">
    <property type="component" value="Chromosome"/>
</dbReference>
<reference evidence="8 9" key="1">
    <citation type="submission" date="2020-12" db="EMBL/GenBank/DDBJ databases">
        <title>FDA dAtabase for Regulatory Grade micrObial Sequences (FDA-ARGOS): Supporting development and validation of Infectious Disease Dx tests.</title>
        <authorList>
            <person name="Sproer C."/>
            <person name="Gronow S."/>
            <person name="Severitt S."/>
            <person name="Schroder I."/>
            <person name="Tallon L."/>
            <person name="Sadzewicz L."/>
            <person name="Zhao X."/>
            <person name="Boylan J."/>
            <person name="Ott S."/>
            <person name="Bowen H."/>
            <person name="Vavikolanu K."/>
            <person name="Mehta A."/>
            <person name="Aluvathingal J."/>
            <person name="Nadendla S."/>
            <person name="Lowell S."/>
            <person name="Myers T."/>
            <person name="Yan Y."/>
            <person name="Sichtig H."/>
        </authorList>
    </citation>
    <scope>NUCLEOTIDE SEQUENCE [LARGE SCALE GENOMIC DNA]</scope>
    <source>
        <strain evidence="8 9">FDAARGOS_990</strain>
    </source>
</reference>
<proteinExistence type="predicted"/>
<dbReference type="Pfam" id="PF01266">
    <property type="entry name" value="DAO"/>
    <property type="match status" value="1"/>
</dbReference>
<organism evidence="8 9">
    <name type="scientific">Brevibacterium casei</name>
    <dbReference type="NCBI Taxonomy" id="33889"/>
    <lineage>
        <taxon>Bacteria</taxon>
        <taxon>Bacillati</taxon>
        <taxon>Actinomycetota</taxon>
        <taxon>Actinomycetes</taxon>
        <taxon>Micrococcales</taxon>
        <taxon>Brevibacteriaceae</taxon>
        <taxon>Brevibacterium</taxon>
    </lineage>
</organism>
<dbReference type="GO" id="GO:0009228">
    <property type="term" value="P:thiamine biosynthetic process"/>
    <property type="evidence" value="ECO:0007669"/>
    <property type="project" value="UniProtKB-KW"/>
</dbReference>
<accession>A0A7T4DIC9</accession>
<dbReference type="EMBL" id="CP065989">
    <property type="protein sequence ID" value="QQB13266.1"/>
    <property type="molecule type" value="Genomic_DNA"/>
</dbReference>
<name>A0A7T4DIC9_9MICO</name>
<evidence type="ECO:0000256" key="4">
    <source>
        <dbReference type="ARBA" id="ARBA00049872"/>
    </source>
</evidence>
<dbReference type="AlphaFoldDB" id="A0A7T4DIC9"/>
<keyword evidence="3 8" id="KW-0560">Oxidoreductase</keyword>
<dbReference type="SUPFAM" id="SSF51905">
    <property type="entry name" value="FAD/NAD(P)-binding domain"/>
    <property type="match status" value="1"/>
</dbReference>
<dbReference type="NCBIfam" id="TIGR02352">
    <property type="entry name" value="thiamin_ThiO"/>
    <property type="match status" value="1"/>
</dbReference>
<dbReference type="SUPFAM" id="SSF54373">
    <property type="entry name" value="FAD-linked reductases, C-terminal domain"/>
    <property type="match status" value="1"/>
</dbReference>
<dbReference type="UniPathway" id="UPA00060"/>
<evidence type="ECO:0000256" key="2">
    <source>
        <dbReference type="ARBA" id="ARBA00022977"/>
    </source>
</evidence>
<evidence type="ECO:0000256" key="6">
    <source>
        <dbReference type="SAM" id="MobiDB-lite"/>
    </source>
</evidence>
<evidence type="ECO:0000313" key="9">
    <source>
        <dbReference type="Proteomes" id="UP000595374"/>
    </source>
</evidence>